<dbReference type="InterPro" id="IPR029062">
    <property type="entry name" value="Class_I_gatase-like"/>
</dbReference>
<comment type="caution">
    <text evidence="1">The sequence shown here is derived from an EMBL/GenBank/DDBJ whole genome shotgun (WGS) entry which is preliminary data.</text>
</comment>
<dbReference type="SUPFAM" id="SSF52317">
    <property type="entry name" value="Class I glutamine amidotransferase-like"/>
    <property type="match status" value="1"/>
</dbReference>
<reference evidence="1 2" key="1">
    <citation type="journal article" date="2022" name="BMC Genomics">
        <title>Comparative genome analysis of mycobacteria focusing on tRNA and non-coding RNA.</title>
        <authorList>
            <person name="Behra P.R.K."/>
            <person name="Pettersson B.M.F."/>
            <person name="Ramesh M."/>
            <person name="Das S."/>
            <person name="Dasgupta S."/>
            <person name="Kirsebom L.A."/>
        </authorList>
    </citation>
    <scope>NUCLEOTIDE SEQUENCE [LARGE SCALE GENOMIC DNA]</scope>
    <source>
        <strain evidence="1 2">DSM 44078</strain>
    </source>
</reference>
<dbReference type="Pfam" id="PF07722">
    <property type="entry name" value="Peptidase_C26"/>
    <property type="match status" value="1"/>
</dbReference>
<keyword evidence="1" id="KW-0378">Hydrolase</keyword>
<gene>
    <name evidence="1" type="ORF">H7J73_29590</name>
</gene>
<dbReference type="PROSITE" id="PS51273">
    <property type="entry name" value="GATASE_TYPE_1"/>
    <property type="match status" value="1"/>
</dbReference>
<keyword evidence="2" id="KW-1185">Reference proteome</keyword>
<accession>A0ABT3CL85</accession>
<dbReference type="InterPro" id="IPR011697">
    <property type="entry name" value="Peptidase_C26"/>
</dbReference>
<organism evidence="1 2">
    <name type="scientific">Mycolicibacterium komossense</name>
    <dbReference type="NCBI Taxonomy" id="1779"/>
    <lineage>
        <taxon>Bacteria</taxon>
        <taxon>Bacillati</taxon>
        <taxon>Actinomycetota</taxon>
        <taxon>Actinomycetes</taxon>
        <taxon>Mycobacteriales</taxon>
        <taxon>Mycobacteriaceae</taxon>
        <taxon>Mycolicibacterium</taxon>
    </lineage>
</organism>
<dbReference type="PANTHER" id="PTHR43235:SF1">
    <property type="entry name" value="GLUTAMINE AMIDOTRANSFERASE PB2B2.05-RELATED"/>
    <property type="match status" value="1"/>
</dbReference>
<evidence type="ECO:0000313" key="1">
    <source>
        <dbReference type="EMBL" id="MCV7230167.1"/>
    </source>
</evidence>
<dbReference type="Proteomes" id="UP001526201">
    <property type="component" value="Unassembled WGS sequence"/>
</dbReference>
<dbReference type="Gene3D" id="3.40.50.880">
    <property type="match status" value="1"/>
</dbReference>
<name>A0ABT3CL85_9MYCO</name>
<dbReference type="InterPro" id="IPR044668">
    <property type="entry name" value="PuuD-like"/>
</dbReference>
<sequence>MPVKPVIAVTLNAQELPGLVHWRQMFAGLQQYGAVALGVDCGCGPQRMSQLLAHVDGLLISGGGDIDPALYGGDRRDPEIGGVNVVRDGNEVAAFESAWRRRIPTLAICRGAQLVNAVRGGTLFADLARDRPSATQHRRTEEELLTVAHQVTVAADTRLATWLNHRGAMDVNSQHHQGIRDLAPGFVATALSDDGLVEAFEAPDNPVTAIQWHPEIDWSNSEMSRRLLRGFIESCEQSENSDHRQLLTTSC</sequence>
<proteinExistence type="predicted"/>
<dbReference type="EMBL" id="JACKTY010000049">
    <property type="protein sequence ID" value="MCV7230167.1"/>
    <property type="molecule type" value="Genomic_DNA"/>
</dbReference>
<dbReference type="CDD" id="cd01745">
    <property type="entry name" value="GATase1_2"/>
    <property type="match status" value="1"/>
</dbReference>
<evidence type="ECO:0000313" key="2">
    <source>
        <dbReference type="Proteomes" id="UP001526201"/>
    </source>
</evidence>
<dbReference type="GO" id="GO:0016787">
    <property type="term" value="F:hydrolase activity"/>
    <property type="evidence" value="ECO:0007669"/>
    <property type="project" value="UniProtKB-KW"/>
</dbReference>
<protein>
    <submittedName>
        <fullName evidence="1">Gamma-glutamyl-gamma-aminobutyrate hydrolase family protein</fullName>
    </submittedName>
</protein>
<dbReference type="PANTHER" id="PTHR43235">
    <property type="entry name" value="GLUTAMINE AMIDOTRANSFERASE PB2B2.05-RELATED"/>
    <property type="match status" value="1"/>
</dbReference>